<evidence type="ECO:0000313" key="7">
    <source>
        <dbReference type="EMBL" id="MBQ0937015.1"/>
    </source>
</evidence>
<dbReference type="RefSeq" id="WP_210810420.1">
    <property type="nucleotide sequence ID" value="NZ_JAGQDG010000006.1"/>
</dbReference>
<dbReference type="EMBL" id="JAGQDG010000006">
    <property type="protein sequence ID" value="MBQ0937015.1"/>
    <property type="molecule type" value="Genomic_DNA"/>
</dbReference>
<keyword evidence="7" id="KW-0378">Hydrolase</keyword>
<accession>A0ABS5E0S6</accession>
<keyword evidence="2 5" id="KW-0812">Transmembrane</keyword>
<feature type="transmembrane region" description="Helical" evidence="5">
    <location>
        <begin position="50"/>
        <end position="74"/>
    </location>
</feature>
<dbReference type="InterPro" id="IPR035952">
    <property type="entry name" value="Rhomboid-like_sf"/>
</dbReference>
<keyword evidence="7" id="KW-0645">Protease</keyword>
<dbReference type="Proteomes" id="UP000672097">
    <property type="component" value="Unassembled WGS sequence"/>
</dbReference>
<dbReference type="PANTHER" id="PTHR43066">
    <property type="entry name" value="RHOMBOID-RELATED PROTEIN"/>
    <property type="match status" value="1"/>
</dbReference>
<evidence type="ECO:0000259" key="6">
    <source>
        <dbReference type="Pfam" id="PF01694"/>
    </source>
</evidence>
<evidence type="ECO:0000256" key="1">
    <source>
        <dbReference type="ARBA" id="ARBA00004141"/>
    </source>
</evidence>
<dbReference type="InterPro" id="IPR022764">
    <property type="entry name" value="Peptidase_S54_rhomboid_dom"/>
</dbReference>
<keyword evidence="4 5" id="KW-0472">Membrane</keyword>
<feature type="domain" description="Peptidase S54 rhomboid" evidence="6">
    <location>
        <begin position="46"/>
        <end position="150"/>
    </location>
</feature>
<feature type="transmembrane region" description="Helical" evidence="5">
    <location>
        <begin position="142"/>
        <end position="166"/>
    </location>
</feature>
<keyword evidence="8" id="KW-1185">Reference proteome</keyword>
<sequence>MPPLPRLTKILLLTCGALFLIESLLGSSLALDRWFGLWSLNSGHFMPWQLLSYGLLHNSISHLVFNMLALWMFGSELERLWGDRRYGQLLLAATFTAGLAQLGMGFLSPGASVTVGASGATYGLLLAYALTFPRKQFDLVGFLPMVLMILPGQLFYTLGLILFVVLFTNRAMVPIPPLPIPALQMVMVFGGLELLMGVMFSRSGIAHFAHLGGMLGAWLMLRYWRGQPPFSAKKRW</sequence>
<dbReference type="PANTHER" id="PTHR43066:SF11">
    <property type="entry name" value="PEPTIDASE S54 RHOMBOID DOMAIN-CONTAINING PROTEIN"/>
    <property type="match status" value="1"/>
</dbReference>
<protein>
    <submittedName>
        <fullName evidence="7">Rhomboid family intramembrane serine protease</fullName>
        <ecNumber evidence="7">3.4.21.105</ecNumber>
    </submittedName>
</protein>
<proteinExistence type="predicted"/>
<evidence type="ECO:0000256" key="3">
    <source>
        <dbReference type="ARBA" id="ARBA00022989"/>
    </source>
</evidence>
<gene>
    <name evidence="7" type="ORF">KAK11_16935</name>
</gene>
<comment type="caution">
    <text evidence="7">The sequence shown here is derived from an EMBL/GenBank/DDBJ whole genome shotgun (WGS) entry which is preliminary data.</text>
</comment>
<keyword evidence="3 5" id="KW-1133">Transmembrane helix</keyword>
<feature type="transmembrane region" description="Helical" evidence="5">
    <location>
        <begin position="110"/>
        <end position="130"/>
    </location>
</feature>
<feature type="transmembrane region" description="Helical" evidence="5">
    <location>
        <begin position="178"/>
        <end position="198"/>
    </location>
</feature>
<feature type="transmembrane region" description="Helical" evidence="5">
    <location>
        <begin position="86"/>
        <end position="104"/>
    </location>
</feature>
<evidence type="ECO:0000256" key="5">
    <source>
        <dbReference type="SAM" id="Phobius"/>
    </source>
</evidence>
<dbReference type="GO" id="GO:0008233">
    <property type="term" value="F:peptidase activity"/>
    <property type="evidence" value="ECO:0007669"/>
    <property type="project" value="UniProtKB-KW"/>
</dbReference>
<evidence type="ECO:0000256" key="4">
    <source>
        <dbReference type="ARBA" id="ARBA00023136"/>
    </source>
</evidence>
<name>A0ABS5E0S6_9BURK</name>
<evidence type="ECO:0000256" key="2">
    <source>
        <dbReference type="ARBA" id="ARBA00022692"/>
    </source>
</evidence>
<dbReference type="EC" id="3.4.21.105" evidence="7"/>
<dbReference type="SUPFAM" id="SSF144091">
    <property type="entry name" value="Rhomboid-like"/>
    <property type="match status" value="2"/>
</dbReference>
<dbReference type="GO" id="GO:0006508">
    <property type="term" value="P:proteolysis"/>
    <property type="evidence" value="ECO:0007669"/>
    <property type="project" value="UniProtKB-KW"/>
</dbReference>
<dbReference type="Pfam" id="PF01694">
    <property type="entry name" value="Rhomboid"/>
    <property type="match status" value="1"/>
</dbReference>
<feature type="transmembrane region" description="Helical" evidence="5">
    <location>
        <begin position="205"/>
        <end position="224"/>
    </location>
</feature>
<reference evidence="7 8" key="1">
    <citation type="submission" date="2021-04" db="EMBL/GenBank/DDBJ databases">
        <title>The genome sequence of type strain Ideonella paludis KCTC 32238.</title>
        <authorList>
            <person name="Liu Y."/>
        </authorList>
    </citation>
    <scope>NUCLEOTIDE SEQUENCE [LARGE SCALE GENOMIC DNA]</scope>
    <source>
        <strain evidence="7 8">KCTC 32238</strain>
    </source>
</reference>
<comment type="subcellular location">
    <subcellularLocation>
        <location evidence="1">Membrane</location>
        <topology evidence="1">Multi-pass membrane protein</topology>
    </subcellularLocation>
</comment>
<evidence type="ECO:0000313" key="8">
    <source>
        <dbReference type="Proteomes" id="UP000672097"/>
    </source>
</evidence>
<organism evidence="7 8">
    <name type="scientific">Ideonella paludis</name>
    <dbReference type="NCBI Taxonomy" id="1233411"/>
    <lineage>
        <taxon>Bacteria</taxon>
        <taxon>Pseudomonadati</taxon>
        <taxon>Pseudomonadota</taxon>
        <taxon>Betaproteobacteria</taxon>
        <taxon>Burkholderiales</taxon>
        <taxon>Sphaerotilaceae</taxon>
        <taxon>Ideonella</taxon>
    </lineage>
</organism>
<dbReference type="SMART" id="SM01160">
    <property type="entry name" value="DUF1751"/>
    <property type="match status" value="1"/>
</dbReference>
<dbReference type="Gene3D" id="1.20.1540.10">
    <property type="entry name" value="Rhomboid-like"/>
    <property type="match status" value="1"/>
</dbReference>